<dbReference type="GO" id="GO:0016301">
    <property type="term" value="F:kinase activity"/>
    <property type="evidence" value="ECO:0007669"/>
    <property type="project" value="UniProtKB-KW"/>
</dbReference>
<keyword evidence="2" id="KW-0808">Transferase</keyword>
<gene>
    <name evidence="2" type="ORF">J2S03_002237</name>
</gene>
<dbReference type="EMBL" id="JAUSTP010000018">
    <property type="protein sequence ID" value="MDQ0190373.1"/>
    <property type="molecule type" value="Genomic_DNA"/>
</dbReference>
<keyword evidence="3" id="KW-1185">Reference proteome</keyword>
<evidence type="ECO:0000313" key="3">
    <source>
        <dbReference type="Proteomes" id="UP001232973"/>
    </source>
</evidence>
<feature type="domain" description="UVR" evidence="1">
    <location>
        <begin position="142"/>
        <end position="177"/>
    </location>
</feature>
<accession>A0ABT9XJ82</accession>
<sequence>MRDPDWGCLKMMCEECHARPATVHFTKIVGGEKSEYHLCEQCARDKGDVFAKAAQAFDFNHLLSGLLNMESSPGIAAPPPANLRCDVCGLTYHQFTQMGRFGCPHCYESFASRLEPLLRRIQSNGQHRGKVPLRAGEQVKKRKVLDRLRIELQQAIAAERFERAAELRDQIRSLEQEFEQ</sequence>
<proteinExistence type="predicted"/>
<dbReference type="PANTHER" id="PTHR38430:SF1">
    <property type="entry name" value="PROTEIN-ARGININE KINASE ACTIVATOR PROTEIN"/>
    <property type="match status" value="1"/>
</dbReference>
<dbReference type="Pfam" id="PF02151">
    <property type="entry name" value="UVR"/>
    <property type="match status" value="1"/>
</dbReference>
<evidence type="ECO:0000259" key="1">
    <source>
        <dbReference type="PROSITE" id="PS50151"/>
    </source>
</evidence>
<keyword evidence="2" id="KW-0418">Kinase</keyword>
<dbReference type="InterPro" id="IPR001943">
    <property type="entry name" value="UVR_dom"/>
</dbReference>
<evidence type="ECO:0000313" key="2">
    <source>
        <dbReference type="EMBL" id="MDQ0190373.1"/>
    </source>
</evidence>
<name>A0ABT9XJ82_9BACL</name>
<comment type="caution">
    <text evidence="2">The sequence shown here is derived from an EMBL/GenBank/DDBJ whole genome shotgun (WGS) entry which is preliminary data.</text>
</comment>
<dbReference type="InterPro" id="IPR025542">
    <property type="entry name" value="YacH"/>
</dbReference>
<reference evidence="2 3" key="1">
    <citation type="submission" date="2023-07" db="EMBL/GenBank/DDBJ databases">
        <title>Genomic Encyclopedia of Type Strains, Phase IV (KMG-IV): sequencing the most valuable type-strain genomes for metagenomic binning, comparative biology and taxonomic classification.</title>
        <authorList>
            <person name="Goeker M."/>
        </authorList>
    </citation>
    <scope>NUCLEOTIDE SEQUENCE [LARGE SCALE GENOMIC DNA]</scope>
    <source>
        <strain evidence="2 3">DSM 4006</strain>
    </source>
</reference>
<dbReference type="Proteomes" id="UP001232973">
    <property type="component" value="Unassembled WGS sequence"/>
</dbReference>
<dbReference type="InterPro" id="IPR036876">
    <property type="entry name" value="UVR_dom_sf"/>
</dbReference>
<dbReference type="PANTHER" id="PTHR38430">
    <property type="entry name" value="PROTEIN-ARGININE KINASE ACTIVATOR PROTEIN"/>
    <property type="match status" value="1"/>
</dbReference>
<protein>
    <submittedName>
        <fullName evidence="2">Protein arginine kinase activator</fullName>
    </submittedName>
</protein>
<dbReference type="PROSITE" id="PS50151">
    <property type="entry name" value="UVR"/>
    <property type="match status" value="1"/>
</dbReference>
<dbReference type="SUPFAM" id="SSF46600">
    <property type="entry name" value="C-terminal UvrC-binding domain of UvrB"/>
    <property type="match status" value="1"/>
</dbReference>
<dbReference type="Gene3D" id="4.10.860.10">
    <property type="entry name" value="UVR domain"/>
    <property type="match status" value="1"/>
</dbReference>
<organism evidence="2 3">
    <name type="scientific">Alicyclobacillus cycloheptanicus</name>
    <dbReference type="NCBI Taxonomy" id="1457"/>
    <lineage>
        <taxon>Bacteria</taxon>
        <taxon>Bacillati</taxon>
        <taxon>Bacillota</taxon>
        <taxon>Bacilli</taxon>
        <taxon>Bacillales</taxon>
        <taxon>Alicyclobacillaceae</taxon>
        <taxon>Alicyclobacillus</taxon>
    </lineage>
</organism>
<dbReference type="PIRSF" id="PIRSF015034">
    <property type="entry name" value="YacH"/>
    <property type="match status" value="1"/>
</dbReference>